<comment type="caution">
    <text evidence="12">The sequence shown here is derived from an EMBL/GenBank/DDBJ whole genome shotgun (WGS) entry which is preliminary data.</text>
</comment>
<keyword evidence="4" id="KW-0146">Chitin degradation</keyword>
<evidence type="ECO:0000256" key="5">
    <source>
        <dbReference type="ARBA" id="ARBA00023277"/>
    </source>
</evidence>
<dbReference type="EMBL" id="MCFD01000180">
    <property type="protein sequence ID" value="ORX63589.1"/>
    <property type="molecule type" value="Genomic_DNA"/>
</dbReference>
<dbReference type="PANTHER" id="PTHR45708:SF49">
    <property type="entry name" value="ENDOCHITINASE"/>
    <property type="match status" value="1"/>
</dbReference>
<dbReference type="Pfam" id="PF00704">
    <property type="entry name" value="Glyco_hydro_18"/>
    <property type="match status" value="1"/>
</dbReference>
<evidence type="ECO:0000256" key="8">
    <source>
        <dbReference type="RuleBase" id="RU000489"/>
    </source>
</evidence>
<keyword evidence="6 8" id="KW-0326">Glycosidase</keyword>
<dbReference type="InterPro" id="IPR045321">
    <property type="entry name" value="Cts1-like"/>
</dbReference>
<proteinExistence type="inferred from homology"/>
<dbReference type="CDD" id="cd02877">
    <property type="entry name" value="GH18_hevamine_XipI_class_III"/>
    <property type="match status" value="1"/>
</dbReference>
<dbReference type="InterPro" id="IPR017853">
    <property type="entry name" value="GH"/>
</dbReference>
<reference evidence="12 13" key="1">
    <citation type="submission" date="2016-07" db="EMBL/GenBank/DDBJ databases">
        <title>Pervasive Adenine N6-methylation of Active Genes in Fungi.</title>
        <authorList>
            <consortium name="DOE Joint Genome Institute"/>
            <person name="Mondo S.J."/>
            <person name="Dannebaum R.O."/>
            <person name="Kuo R.C."/>
            <person name="Labutti K."/>
            <person name="Haridas S."/>
            <person name="Kuo A."/>
            <person name="Salamov A."/>
            <person name="Ahrendt S.R."/>
            <person name="Lipzen A."/>
            <person name="Sullivan W."/>
            <person name="Andreopoulos W.B."/>
            <person name="Clum A."/>
            <person name="Lindquist E."/>
            <person name="Daum C."/>
            <person name="Ramamoorthy G.K."/>
            <person name="Gryganskyi A."/>
            <person name="Culley D."/>
            <person name="Magnuson J.K."/>
            <person name="James T.Y."/>
            <person name="O'Malley M.A."/>
            <person name="Stajich J.E."/>
            <person name="Spatafora J.W."/>
            <person name="Visel A."/>
            <person name="Grigoriev I.V."/>
        </authorList>
    </citation>
    <scope>NUCLEOTIDE SEQUENCE [LARGE SCALE GENOMIC DNA]</scope>
    <source>
        <strain evidence="12 13">ATCC 12442</strain>
    </source>
</reference>
<gene>
    <name evidence="12" type="ORF">DL89DRAFT_253128</name>
</gene>
<evidence type="ECO:0000256" key="9">
    <source>
        <dbReference type="RuleBase" id="RU004453"/>
    </source>
</evidence>
<dbReference type="GO" id="GO:0008843">
    <property type="term" value="F:endochitinase activity"/>
    <property type="evidence" value="ECO:0007669"/>
    <property type="project" value="UniProtKB-EC"/>
</dbReference>
<dbReference type="PROSITE" id="PS01095">
    <property type="entry name" value="GH18_1"/>
    <property type="match status" value="1"/>
</dbReference>
<evidence type="ECO:0000256" key="7">
    <source>
        <dbReference type="ARBA" id="ARBA00023326"/>
    </source>
</evidence>
<dbReference type="SUPFAM" id="SSF51445">
    <property type="entry name" value="(Trans)glycosidases"/>
    <property type="match status" value="1"/>
</dbReference>
<comment type="similarity">
    <text evidence="9">Belongs to the glycosyl hydrolase 18 family.</text>
</comment>
<dbReference type="GO" id="GO:0005576">
    <property type="term" value="C:extracellular region"/>
    <property type="evidence" value="ECO:0007669"/>
    <property type="project" value="TreeGrafter"/>
</dbReference>
<dbReference type="OrthoDB" id="6020543at2759"/>
<keyword evidence="3 8" id="KW-0378">Hydrolase</keyword>
<dbReference type="InterPro" id="IPR050542">
    <property type="entry name" value="Glycosyl_Hydrlase18_Chitinase"/>
</dbReference>
<dbReference type="GO" id="GO:0006032">
    <property type="term" value="P:chitin catabolic process"/>
    <property type="evidence" value="ECO:0007669"/>
    <property type="project" value="UniProtKB-KW"/>
</dbReference>
<feature type="chain" id="PRO_5012711297" description="chitinase" evidence="10">
    <location>
        <begin position="24"/>
        <end position="347"/>
    </location>
</feature>
<evidence type="ECO:0000256" key="6">
    <source>
        <dbReference type="ARBA" id="ARBA00023295"/>
    </source>
</evidence>
<feature type="signal peptide" evidence="10">
    <location>
        <begin position="1"/>
        <end position="23"/>
    </location>
</feature>
<evidence type="ECO:0000256" key="4">
    <source>
        <dbReference type="ARBA" id="ARBA00023024"/>
    </source>
</evidence>
<feature type="domain" description="GH18" evidence="11">
    <location>
        <begin position="31"/>
        <end position="333"/>
    </location>
</feature>
<dbReference type="InterPro" id="IPR001579">
    <property type="entry name" value="Glyco_hydro_18_chit_AS"/>
</dbReference>
<evidence type="ECO:0000256" key="1">
    <source>
        <dbReference type="ARBA" id="ARBA00000822"/>
    </source>
</evidence>
<dbReference type="RefSeq" id="XP_040738996.1">
    <property type="nucleotide sequence ID" value="XM_040885186.1"/>
</dbReference>
<comment type="catalytic activity">
    <reaction evidence="1">
        <text>Random endo-hydrolysis of N-acetyl-beta-D-glucosaminide (1-&gt;4)-beta-linkages in chitin and chitodextrins.</text>
        <dbReference type="EC" id="3.2.1.14"/>
    </reaction>
</comment>
<accession>A0A1Y1VQM7</accession>
<dbReference type="PANTHER" id="PTHR45708">
    <property type="entry name" value="ENDOCHITINASE"/>
    <property type="match status" value="1"/>
</dbReference>
<evidence type="ECO:0000259" key="11">
    <source>
        <dbReference type="PROSITE" id="PS51910"/>
    </source>
</evidence>
<dbReference type="AlphaFoldDB" id="A0A1Y1VQM7"/>
<evidence type="ECO:0000313" key="13">
    <source>
        <dbReference type="Proteomes" id="UP000193922"/>
    </source>
</evidence>
<dbReference type="Proteomes" id="UP000193922">
    <property type="component" value="Unassembled WGS sequence"/>
</dbReference>
<evidence type="ECO:0000256" key="10">
    <source>
        <dbReference type="SAM" id="SignalP"/>
    </source>
</evidence>
<dbReference type="PROSITE" id="PS51910">
    <property type="entry name" value="GH18_2"/>
    <property type="match status" value="1"/>
</dbReference>
<keyword evidence="13" id="KW-1185">Reference proteome</keyword>
<evidence type="ECO:0000256" key="3">
    <source>
        <dbReference type="ARBA" id="ARBA00022801"/>
    </source>
</evidence>
<name>A0A1Y1VQM7_9FUNG</name>
<evidence type="ECO:0000256" key="2">
    <source>
        <dbReference type="ARBA" id="ARBA00012729"/>
    </source>
</evidence>
<dbReference type="GeneID" id="63801834"/>
<keyword evidence="5" id="KW-0119">Carbohydrate metabolism</keyword>
<dbReference type="EC" id="3.2.1.14" evidence="2"/>
<protein>
    <recommendedName>
        <fullName evidence="2">chitinase</fullName>
        <ecNumber evidence="2">3.2.1.14</ecNumber>
    </recommendedName>
</protein>
<keyword evidence="7" id="KW-0624">Polysaccharide degradation</keyword>
<evidence type="ECO:0000313" key="12">
    <source>
        <dbReference type="EMBL" id="ORX63589.1"/>
    </source>
</evidence>
<dbReference type="InterPro" id="IPR001223">
    <property type="entry name" value="Glyco_hydro18_cat"/>
</dbReference>
<dbReference type="GO" id="GO:0000272">
    <property type="term" value="P:polysaccharide catabolic process"/>
    <property type="evidence" value="ECO:0007669"/>
    <property type="project" value="UniProtKB-KW"/>
</dbReference>
<dbReference type="Gene3D" id="3.20.20.80">
    <property type="entry name" value="Glycosidases"/>
    <property type="match status" value="1"/>
</dbReference>
<keyword evidence="10" id="KW-0732">Signal</keyword>
<organism evidence="12 13">
    <name type="scientific">Linderina pennispora</name>
    <dbReference type="NCBI Taxonomy" id="61395"/>
    <lineage>
        <taxon>Eukaryota</taxon>
        <taxon>Fungi</taxon>
        <taxon>Fungi incertae sedis</taxon>
        <taxon>Zoopagomycota</taxon>
        <taxon>Kickxellomycotina</taxon>
        <taxon>Kickxellomycetes</taxon>
        <taxon>Kickxellales</taxon>
        <taxon>Kickxellaceae</taxon>
        <taxon>Linderina</taxon>
    </lineage>
</organism>
<sequence>MILFKPRHCTLLALAVLAAAASAAYSSTCANNVVTYWGQNSWGGSHLNDPDHWEQDLAKYCQGDTFDIINLSFVTNYNTSGLPVLNHAGHCETKFNGTNTLTCPDIGADIKTCQAKGIKIVLSLGGSGIYSYGLASDADGKTFADTIWNMFLGGSHDYRPYGNAVLDGIDLDIESGDHTGYAGFISQLRTHFASASKQYVISAAPQCVYPDYNLDSTLRNAWIDNNYVQFYNNPCNLANIDNQWNFDYKSWDTLAKKNPNPDSKVYIGLPAGPAAAGNGYLKLSTLKTDITQLYSNYSSTFGGIMLWDASWYSNNREYVQELATWVKTSMNCGASASTPASSAVAPS</sequence>